<dbReference type="Proteomes" id="UP001499930">
    <property type="component" value="Unassembled WGS sequence"/>
</dbReference>
<organism evidence="3 4">
    <name type="scientific">Streptosporangium longisporum</name>
    <dbReference type="NCBI Taxonomy" id="46187"/>
    <lineage>
        <taxon>Bacteria</taxon>
        <taxon>Bacillati</taxon>
        <taxon>Actinomycetota</taxon>
        <taxon>Actinomycetes</taxon>
        <taxon>Streptosporangiales</taxon>
        <taxon>Streptosporangiaceae</taxon>
        <taxon>Streptosporangium</taxon>
    </lineage>
</organism>
<dbReference type="SUPFAM" id="SSF51905">
    <property type="entry name" value="FAD/NAD(P)-binding domain"/>
    <property type="match status" value="1"/>
</dbReference>
<name>A0ABP6KKQ3_9ACTN</name>
<dbReference type="PANTHER" id="PTHR46865:SF2">
    <property type="entry name" value="MONOOXYGENASE"/>
    <property type="match status" value="1"/>
</dbReference>
<dbReference type="InterPro" id="IPR002938">
    <property type="entry name" value="FAD-bd"/>
</dbReference>
<comment type="caution">
    <text evidence="3">The sequence shown here is derived from an EMBL/GenBank/DDBJ whole genome shotgun (WGS) entry which is preliminary data.</text>
</comment>
<keyword evidence="1" id="KW-1133">Transmembrane helix</keyword>
<feature type="transmembrane region" description="Helical" evidence="1">
    <location>
        <begin position="12"/>
        <end position="29"/>
    </location>
</feature>
<keyword evidence="3" id="KW-0560">Oxidoreductase</keyword>
<dbReference type="Pfam" id="PF01494">
    <property type="entry name" value="FAD_binding_3"/>
    <property type="match status" value="1"/>
</dbReference>
<dbReference type="PRINTS" id="PR00420">
    <property type="entry name" value="RNGMNOXGNASE"/>
</dbReference>
<keyword evidence="1" id="KW-0812">Transmembrane</keyword>
<gene>
    <name evidence="3" type="ORF">GCM10017559_38900</name>
</gene>
<reference evidence="4" key="1">
    <citation type="journal article" date="2019" name="Int. J. Syst. Evol. Microbiol.">
        <title>The Global Catalogue of Microorganisms (GCM) 10K type strain sequencing project: providing services to taxonomists for standard genome sequencing and annotation.</title>
        <authorList>
            <consortium name="The Broad Institute Genomics Platform"/>
            <consortium name="The Broad Institute Genome Sequencing Center for Infectious Disease"/>
            <person name="Wu L."/>
            <person name="Ma J."/>
        </authorList>
    </citation>
    <scope>NUCLEOTIDE SEQUENCE [LARGE SCALE GENOMIC DNA]</scope>
    <source>
        <strain evidence="4">JCM 3106</strain>
    </source>
</reference>
<keyword evidence="1" id="KW-0472">Membrane</keyword>
<keyword evidence="4" id="KW-1185">Reference proteome</keyword>
<feature type="domain" description="FAD-binding" evidence="2">
    <location>
        <begin position="11"/>
        <end position="337"/>
    </location>
</feature>
<dbReference type="GO" id="GO:0004497">
    <property type="term" value="F:monooxygenase activity"/>
    <property type="evidence" value="ECO:0007669"/>
    <property type="project" value="UniProtKB-KW"/>
</dbReference>
<evidence type="ECO:0000256" key="1">
    <source>
        <dbReference type="SAM" id="Phobius"/>
    </source>
</evidence>
<evidence type="ECO:0000259" key="2">
    <source>
        <dbReference type="Pfam" id="PF01494"/>
    </source>
</evidence>
<sequence>MEDDMTIKNRDVLISGASVAGPTLAYWLVRHGFRPVVVERAAGPREGGYPIDVIDPATEVARRMGVLPRVRQAAVETRALSFVDRSGRSRARVPTGSFATRGVELPRGDLVRILYEATADDVEYVFGDSVATLEQDGDGVDVTFERGGARRFDLVIGADGLHSLTRSLAIGEEGRFLRHLGHYVAAADVSKDMGVDGEVVLYNEPGRMAGVYSYLDRATAIFVFRHPELEGGGRRDAALHRRVLREAFAGDGWRVPELLEQVTAAPDFYFDSVSQIRMDRWSAGRVSLAGDAAHCPALLSGHGTTLAMVGAYVLAGELHAAGGEHRAAFARYQERHRRAVERGQARVAEGAGRLVPGSASAIRTRDLLSRFWMLPAVASRLGSLLPRRTPVLDDYGSGVPAAPPAARPS</sequence>
<dbReference type="EMBL" id="BAAAWD010000010">
    <property type="protein sequence ID" value="GAA3012198.1"/>
    <property type="molecule type" value="Genomic_DNA"/>
</dbReference>
<dbReference type="InterPro" id="IPR036188">
    <property type="entry name" value="FAD/NAD-bd_sf"/>
</dbReference>
<dbReference type="PANTHER" id="PTHR46865">
    <property type="entry name" value="OXIDOREDUCTASE-RELATED"/>
    <property type="match status" value="1"/>
</dbReference>
<dbReference type="InterPro" id="IPR051704">
    <property type="entry name" value="FAD_aromatic-hydroxylase"/>
</dbReference>
<dbReference type="Gene3D" id="3.50.50.60">
    <property type="entry name" value="FAD/NAD(P)-binding domain"/>
    <property type="match status" value="1"/>
</dbReference>
<evidence type="ECO:0000313" key="3">
    <source>
        <dbReference type="EMBL" id="GAA3012198.1"/>
    </source>
</evidence>
<accession>A0ABP6KKQ3</accession>
<evidence type="ECO:0000313" key="4">
    <source>
        <dbReference type="Proteomes" id="UP001499930"/>
    </source>
</evidence>
<keyword evidence="3" id="KW-0503">Monooxygenase</keyword>
<protein>
    <submittedName>
        <fullName evidence="3">FAD-dependent monooxygenase</fullName>
    </submittedName>
</protein>
<dbReference type="Gene3D" id="3.30.9.10">
    <property type="entry name" value="D-Amino Acid Oxidase, subunit A, domain 2"/>
    <property type="match status" value="1"/>
</dbReference>
<proteinExistence type="predicted"/>